<reference evidence="1 2" key="1">
    <citation type="submission" date="2024-04" db="EMBL/GenBank/DDBJ databases">
        <title>Tritrichomonas musculus Genome.</title>
        <authorList>
            <person name="Alves-Ferreira E."/>
            <person name="Grigg M."/>
            <person name="Lorenzi H."/>
            <person name="Galac M."/>
        </authorList>
    </citation>
    <scope>NUCLEOTIDE SEQUENCE [LARGE SCALE GENOMIC DNA]</scope>
    <source>
        <strain evidence="1 2">EAF2021</strain>
    </source>
</reference>
<dbReference type="Proteomes" id="UP001470230">
    <property type="component" value="Unassembled WGS sequence"/>
</dbReference>
<evidence type="ECO:0000313" key="2">
    <source>
        <dbReference type="Proteomes" id="UP001470230"/>
    </source>
</evidence>
<organism evidence="1 2">
    <name type="scientific">Tritrichomonas musculus</name>
    <dbReference type="NCBI Taxonomy" id="1915356"/>
    <lineage>
        <taxon>Eukaryota</taxon>
        <taxon>Metamonada</taxon>
        <taxon>Parabasalia</taxon>
        <taxon>Tritrichomonadida</taxon>
        <taxon>Tritrichomonadidae</taxon>
        <taxon>Tritrichomonas</taxon>
    </lineage>
</organism>
<accession>A0ABR2JXR5</accession>
<sequence>MLYDHVHEGIKCESVDDYRDPVPDSDDAFATADPLKQQVEPIPAPEEVQDPERWQMFDEIPERVYNIECEGYVDKNDKPLDNEEFIKYLINGEHKLCVDDFIECY</sequence>
<comment type="caution">
    <text evidence="1">The sequence shown here is derived from an EMBL/GenBank/DDBJ whole genome shotgun (WGS) entry which is preliminary data.</text>
</comment>
<proteinExistence type="predicted"/>
<dbReference type="EMBL" id="JAPFFF010000009">
    <property type="protein sequence ID" value="KAK8882635.1"/>
    <property type="molecule type" value="Genomic_DNA"/>
</dbReference>
<keyword evidence="2" id="KW-1185">Reference proteome</keyword>
<gene>
    <name evidence="1" type="ORF">M9Y10_045277</name>
</gene>
<evidence type="ECO:0000313" key="1">
    <source>
        <dbReference type="EMBL" id="KAK8882635.1"/>
    </source>
</evidence>
<protein>
    <submittedName>
        <fullName evidence="1">Uncharacterized protein</fullName>
    </submittedName>
</protein>
<name>A0ABR2JXR5_9EUKA</name>